<dbReference type="EMBL" id="HBKQ01057178">
    <property type="protein sequence ID" value="CAE2283648.1"/>
    <property type="molecule type" value="Transcribed_RNA"/>
</dbReference>
<reference evidence="9" key="1">
    <citation type="submission" date="2021-01" db="EMBL/GenBank/DDBJ databases">
        <authorList>
            <person name="Corre E."/>
            <person name="Pelletier E."/>
            <person name="Niang G."/>
            <person name="Scheremetjew M."/>
            <person name="Finn R."/>
            <person name="Kale V."/>
            <person name="Holt S."/>
            <person name="Cochrane G."/>
            <person name="Meng A."/>
            <person name="Brown T."/>
            <person name="Cohen L."/>
        </authorList>
    </citation>
    <scope>NUCLEOTIDE SEQUENCE</scope>
    <source>
        <strain evidence="9">Isolate 1302-5</strain>
    </source>
</reference>
<evidence type="ECO:0000256" key="6">
    <source>
        <dbReference type="SAM" id="Phobius"/>
    </source>
</evidence>
<dbReference type="AlphaFoldDB" id="A0A7S4NFE9"/>
<keyword evidence="2" id="KW-1003">Cell membrane</keyword>
<dbReference type="GO" id="GO:0005886">
    <property type="term" value="C:plasma membrane"/>
    <property type="evidence" value="ECO:0007669"/>
    <property type="project" value="UniProtKB-SubCell"/>
</dbReference>
<dbReference type="PANTHER" id="PTHR12677">
    <property type="entry name" value="GOLGI APPARATUS MEMBRANE PROTEIN TVP38-RELATED"/>
    <property type="match status" value="1"/>
</dbReference>
<dbReference type="PANTHER" id="PTHR12677:SF59">
    <property type="entry name" value="GOLGI APPARATUS MEMBRANE PROTEIN TVP38-RELATED"/>
    <property type="match status" value="1"/>
</dbReference>
<organism evidence="9">
    <name type="scientific">Odontella aurita</name>
    <dbReference type="NCBI Taxonomy" id="265563"/>
    <lineage>
        <taxon>Eukaryota</taxon>
        <taxon>Sar</taxon>
        <taxon>Stramenopiles</taxon>
        <taxon>Ochrophyta</taxon>
        <taxon>Bacillariophyta</taxon>
        <taxon>Mediophyceae</taxon>
        <taxon>Biddulphiophycidae</taxon>
        <taxon>Eupodiscales</taxon>
        <taxon>Odontellaceae</taxon>
        <taxon>Odontella</taxon>
    </lineage>
</organism>
<accession>A0A7S4NFE9</accession>
<evidence type="ECO:0000256" key="4">
    <source>
        <dbReference type="ARBA" id="ARBA00022989"/>
    </source>
</evidence>
<evidence type="ECO:0000256" key="1">
    <source>
        <dbReference type="ARBA" id="ARBA00004651"/>
    </source>
</evidence>
<comment type="subcellular location">
    <subcellularLocation>
        <location evidence="1">Cell membrane</location>
        <topology evidence="1">Multi-pass membrane protein</topology>
    </subcellularLocation>
</comment>
<evidence type="ECO:0000313" key="9">
    <source>
        <dbReference type="EMBL" id="CAE2283648.1"/>
    </source>
</evidence>
<dbReference type="Pfam" id="PF09335">
    <property type="entry name" value="VTT_dom"/>
    <property type="match status" value="1"/>
</dbReference>
<keyword evidence="5 6" id="KW-0472">Membrane</keyword>
<gene>
    <name evidence="9" type="ORF">OAUR00152_LOCUS39083</name>
</gene>
<protein>
    <recommendedName>
        <fullName evidence="8">VTT domain-containing protein</fullName>
    </recommendedName>
</protein>
<evidence type="ECO:0000256" key="5">
    <source>
        <dbReference type="ARBA" id="ARBA00023136"/>
    </source>
</evidence>
<evidence type="ECO:0000256" key="2">
    <source>
        <dbReference type="ARBA" id="ARBA00022475"/>
    </source>
</evidence>
<dbReference type="InterPro" id="IPR032816">
    <property type="entry name" value="VTT_dom"/>
</dbReference>
<feature type="signal peptide" evidence="7">
    <location>
        <begin position="1"/>
        <end position="25"/>
    </location>
</feature>
<evidence type="ECO:0000259" key="8">
    <source>
        <dbReference type="Pfam" id="PF09335"/>
    </source>
</evidence>
<feature type="transmembrane region" description="Helical" evidence="6">
    <location>
        <begin position="159"/>
        <end position="183"/>
    </location>
</feature>
<keyword evidence="3 6" id="KW-0812">Transmembrane</keyword>
<sequence>MRNAASRLSFLPLLGLLLNTATISSFCIAAAKLSHTRGLGQRPIYSTWSGFIRKEGFSRNRGAALGQKCVESITLHPQCFTMPVSMLPSHFLGSVSIEPNPAHIASQDFELPIISGVLTNDSLFMGSQGIIFSYLLVSFSDCIPFLPCQPLAIALGAKLGFGAAFPVTVFGQTTAGIIAFTAARRAADNDLVRKAAEGLSPEATEKFEEFRKIGGMGPEDSFVEEGKYSRGERELKILLALIALRLAPFFPFSAGNYLLGGATSVPFRLFLFATLLGSTFSNLISTSIGAGGAE</sequence>
<dbReference type="InterPro" id="IPR015414">
    <property type="entry name" value="TMEM64"/>
</dbReference>
<feature type="transmembrane region" description="Helical" evidence="6">
    <location>
        <begin position="237"/>
        <end position="259"/>
    </location>
</feature>
<keyword evidence="4 6" id="KW-1133">Transmembrane helix</keyword>
<feature type="chain" id="PRO_5030538292" description="VTT domain-containing protein" evidence="7">
    <location>
        <begin position="26"/>
        <end position="294"/>
    </location>
</feature>
<keyword evidence="7" id="KW-0732">Signal</keyword>
<evidence type="ECO:0000256" key="7">
    <source>
        <dbReference type="SAM" id="SignalP"/>
    </source>
</evidence>
<evidence type="ECO:0000256" key="3">
    <source>
        <dbReference type="ARBA" id="ARBA00022692"/>
    </source>
</evidence>
<proteinExistence type="predicted"/>
<name>A0A7S4NFE9_9STRA</name>
<feature type="transmembrane region" description="Helical" evidence="6">
    <location>
        <begin position="265"/>
        <end position="284"/>
    </location>
</feature>
<feature type="domain" description="VTT" evidence="8">
    <location>
        <begin position="147"/>
        <end position="290"/>
    </location>
</feature>